<dbReference type="InterPro" id="IPR016007">
    <property type="entry name" value="Alpha_rhamnosid"/>
</dbReference>
<dbReference type="Pfam" id="PF17390">
    <property type="entry name" value="Bac_rhamnosid_C"/>
    <property type="match status" value="1"/>
</dbReference>
<dbReference type="Gene3D" id="2.60.420.10">
    <property type="entry name" value="Maltose phosphorylase, domain 3"/>
    <property type="match status" value="1"/>
</dbReference>
<evidence type="ECO:0000256" key="1">
    <source>
        <dbReference type="ARBA" id="ARBA00001445"/>
    </source>
</evidence>
<dbReference type="Proteomes" id="UP000546464">
    <property type="component" value="Unassembled WGS sequence"/>
</dbReference>
<name>A0A842HB12_9BACT</name>
<dbReference type="EMBL" id="JACHVB010000014">
    <property type="protein sequence ID" value="MBC2593663.1"/>
    <property type="molecule type" value="Genomic_DNA"/>
</dbReference>
<feature type="domain" description="Alpha-L-rhamnosidase six-hairpin glycosidase" evidence="6">
    <location>
        <begin position="467"/>
        <end position="808"/>
    </location>
</feature>
<dbReference type="Pfam" id="PF08531">
    <property type="entry name" value="Bac_rhamnosid_N"/>
    <property type="match status" value="1"/>
</dbReference>
<dbReference type="GO" id="GO:0030596">
    <property type="term" value="F:alpha-L-rhamnosidase activity"/>
    <property type="evidence" value="ECO:0007669"/>
    <property type="project" value="UniProtKB-EC"/>
</dbReference>
<feature type="domain" description="Bacterial alpha-L-rhamnosidase N-terminal" evidence="5">
    <location>
        <begin position="184"/>
        <end position="355"/>
    </location>
</feature>
<dbReference type="SUPFAM" id="SSF49785">
    <property type="entry name" value="Galactose-binding domain-like"/>
    <property type="match status" value="1"/>
</dbReference>
<organism evidence="8 9">
    <name type="scientific">Ruficoccus amylovorans</name>
    <dbReference type="NCBI Taxonomy" id="1804625"/>
    <lineage>
        <taxon>Bacteria</taxon>
        <taxon>Pseudomonadati</taxon>
        <taxon>Verrucomicrobiota</taxon>
        <taxon>Opitutia</taxon>
        <taxon>Puniceicoccales</taxon>
        <taxon>Cerasicoccaceae</taxon>
        <taxon>Ruficoccus</taxon>
    </lineage>
</organism>
<evidence type="ECO:0000313" key="9">
    <source>
        <dbReference type="Proteomes" id="UP000546464"/>
    </source>
</evidence>
<reference evidence="8 9" key="1">
    <citation type="submission" date="2020-07" db="EMBL/GenBank/DDBJ databases">
        <authorList>
            <person name="Feng X."/>
        </authorList>
    </citation>
    <scope>NUCLEOTIDE SEQUENCE [LARGE SCALE GENOMIC DNA]</scope>
    <source>
        <strain evidence="8 9">JCM31066</strain>
    </source>
</reference>
<dbReference type="Gene3D" id="2.60.120.260">
    <property type="entry name" value="Galactose-binding domain-like"/>
    <property type="match status" value="2"/>
</dbReference>
<dbReference type="GO" id="GO:0005975">
    <property type="term" value="P:carbohydrate metabolic process"/>
    <property type="evidence" value="ECO:0007669"/>
    <property type="project" value="InterPro"/>
</dbReference>
<keyword evidence="3 8" id="KW-0378">Hydrolase</keyword>
<evidence type="ECO:0000259" key="7">
    <source>
        <dbReference type="Pfam" id="PF17390"/>
    </source>
</evidence>
<dbReference type="Gene3D" id="2.60.40.10">
    <property type="entry name" value="Immunoglobulins"/>
    <property type="match status" value="1"/>
</dbReference>
<dbReference type="Pfam" id="PF05592">
    <property type="entry name" value="Bac_rhamnosid"/>
    <property type="match status" value="1"/>
</dbReference>
<dbReference type="PANTHER" id="PTHR33307">
    <property type="entry name" value="ALPHA-RHAMNOSIDASE (EUROFUNG)"/>
    <property type="match status" value="1"/>
</dbReference>
<protein>
    <recommendedName>
        <fullName evidence="2">alpha-L-rhamnosidase</fullName>
        <ecNumber evidence="2">3.2.1.40</ecNumber>
    </recommendedName>
</protein>
<keyword evidence="9" id="KW-1185">Reference proteome</keyword>
<dbReference type="AlphaFoldDB" id="A0A842HB12"/>
<dbReference type="InterPro" id="IPR008902">
    <property type="entry name" value="Rhamnosid_concanavalin"/>
</dbReference>
<dbReference type="SUPFAM" id="SSF48208">
    <property type="entry name" value="Six-hairpin glycosidases"/>
    <property type="match status" value="1"/>
</dbReference>
<comment type="catalytic activity">
    <reaction evidence="1">
        <text>Hydrolysis of terminal non-reducing alpha-L-rhamnose residues in alpha-L-rhamnosides.</text>
        <dbReference type="EC" id="3.2.1.40"/>
    </reaction>
</comment>
<dbReference type="Pfam" id="PF25788">
    <property type="entry name" value="Ig_Rha78A_N"/>
    <property type="match status" value="1"/>
</dbReference>
<dbReference type="InterPro" id="IPR008928">
    <property type="entry name" value="6-hairpin_glycosidase_sf"/>
</dbReference>
<evidence type="ECO:0000313" key="8">
    <source>
        <dbReference type="EMBL" id="MBC2593663.1"/>
    </source>
</evidence>
<dbReference type="InterPro" id="IPR008979">
    <property type="entry name" value="Galactose-bd-like_sf"/>
</dbReference>
<dbReference type="InterPro" id="IPR013737">
    <property type="entry name" value="Bac_rhamnosid_N"/>
</dbReference>
<dbReference type="InterPro" id="IPR035398">
    <property type="entry name" value="Bac_rhamnosid_C"/>
</dbReference>
<evidence type="ECO:0000256" key="3">
    <source>
        <dbReference type="ARBA" id="ARBA00022801"/>
    </source>
</evidence>
<dbReference type="InterPro" id="IPR012341">
    <property type="entry name" value="6hp_glycosidase-like_sf"/>
</dbReference>
<proteinExistence type="predicted"/>
<dbReference type="Pfam" id="PF17389">
    <property type="entry name" value="Bac_rhamnosid6H"/>
    <property type="match status" value="1"/>
</dbReference>
<evidence type="ECO:0000259" key="6">
    <source>
        <dbReference type="Pfam" id="PF17389"/>
    </source>
</evidence>
<comment type="caution">
    <text evidence="8">The sequence shown here is derived from an EMBL/GenBank/DDBJ whole genome shotgun (WGS) entry which is preliminary data.</text>
</comment>
<dbReference type="InterPro" id="IPR035396">
    <property type="entry name" value="Bac_rhamnosid6H"/>
</dbReference>
<evidence type="ECO:0000259" key="4">
    <source>
        <dbReference type="Pfam" id="PF05592"/>
    </source>
</evidence>
<feature type="domain" description="Alpha-L-rhamnosidase concanavalin-like" evidence="4">
    <location>
        <begin position="366"/>
        <end position="461"/>
    </location>
</feature>
<dbReference type="PIRSF" id="PIRSF010631">
    <property type="entry name" value="A-rhamnsds"/>
    <property type="match status" value="1"/>
</dbReference>
<evidence type="ECO:0000259" key="5">
    <source>
        <dbReference type="Pfam" id="PF08531"/>
    </source>
</evidence>
<dbReference type="RefSeq" id="WP_185674666.1">
    <property type="nucleotide sequence ID" value="NZ_JACHVB010000014.1"/>
</dbReference>
<feature type="domain" description="Alpha-L-rhamnosidase C-terminal" evidence="7">
    <location>
        <begin position="810"/>
        <end position="881"/>
    </location>
</feature>
<dbReference type="PANTHER" id="PTHR33307:SF6">
    <property type="entry name" value="ALPHA-RHAMNOSIDASE (EUROFUNG)-RELATED"/>
    <property type="match status" value="1"/>
</dbReference>
<sequence length="897" mass="101135">MIIWKSSLLAGITGVVLWVNAACLAPSLHAGVDAPVHLRCEGQEGPLGIYPRSPRLSWQLADTGSDVRQSAYQVVVAYSRENLDKGHFWWDSGKVISDQSVGVVYGGPEPEARQLYFWKVRVWDRSGNVSDWSEVATWETGLLGRGDWSARWITGHERDTAQSMPAVYYRTQFNIPPAGQEGDKVESARLYVSARGVFEGWINGQRVGEDYFAPGWTDYNIRNQYLTYDVTDALRKGENVLGFIVGDGWHNGYLMWGKHHRKNWYGEDTALLAQLVIRYQDGNEHIVATDENWLNRTGPIVSSDFYDGETYDARLELGNWSEPGYDAEGWWPCRLLQAPQVPMEAKRFGTVRQHETLKPVAVTRGEKGEWIYDFGQNMVGWVKLRVSGEEGDSVILRFAETLHPDGSLYTDNLRKAKVTDTYHFARAGTVEWEPHFTFHGFRYASVWAAHEPESVEAVVMHTQLQPAGSIETSNPLVNRLQQNIVWSLRSNFLEIPTDCPQRDERLGWTGDAQVFIRTAIYNRDVKNFFEKWLTDLRDAQGKDGQFPNIAPRLNQKSSAAGWGDAGVICPWAIYQFYGDRRVLEENYEAMKAWVDFQERSSDNLIRPESGFGDWLALDKEDSRGPGDTATPRALVATAFFAHAADLVARTAEVLENERDKQHYSDLHERVRTAFQKEFISQGGRVSGDTQTAYVLALGFGLVPERLRETASGYLVDDIRARDWHLSTGFIGTGLLMPVLNEIGRNDVAYRLLLQETYPGWLYSVRQGATTMWERWNSYSHENGFARGGMNSFNHYAYGAVGQWLYAVVGGISPLDPGFKSILIRPVPGGDLTWAKTHYDCPYGRIETDWKVEGDTFTLKAIVPPNTSAVVELPDGRRETVGSGVHNYTCTLPAASRG</sequence>
<dbReference type="EC" id="3.2.1.40" evidence="2"/>
<evidence type="ECO:0000256" key="2">
    <source>
        <dbReference type="ARBA" id="ARBA00012652"/>
    </source>
</evidence>
<dbReference type="Gene3D" id="1.50.10.10">
    <property type="match status" value="1"/>
</dbReference>
<gene>
    <name evidence="8" type="ORF">H5P28_05245</name>
</gene>
<accession>A0A842HB12</accession>
<dbReference type="InterPro" id="IPR013783">
    <property type="entry name" value="Ig-like_fold"/>
</dbReference>